<dbReference type="Gene3D" id="3.90.400.10">
    <property type="entry name" value="Oligo-1,6-glucosidase, Domain 2"/>
    <property type="match status" value="1"/>
</dbReference>
<proteinExistence type="inferred from homology"/>
<comment type="catalytic activity">
    <reaction evidence="1">
        <text>Hydrolysis of terminal, non-reducing (1-&gt;4)-linked alpha-D-glucose residues with release of alpha-D-glucose.</text>
        <dbReference type="EC" id="3.2.1.20"/>
    </reaction>
</comment>
<dbReference type="InterPro" id="IPR017853">
    <property type="entry name" value="GH"/>
</dbReference>
<dbReference type="Proteomes" id="UP000800094">
    <property type="component" value="Unassembled WGS sequence"/>
</dbReference>
<evidence type="ECO:0000256" key="6">
    <source>
        <dbReference type="ARBA" id="ARBA00026248"/>
    </source>
</evidence>
<evidence type="ECO:0000256" key="3">
    <source>
        <dbReference type="ARBA" id="ARBA00012741"/>
    </source>
</evidence>
<name>A0A6A6HYY9_9PLEO</name>
<dbReference type="GO" id="GO:0004558">
    <property type="term" value="F:alpha-1,4-glucosidase activity"/>
    <property type="evidence" value="ECO:0007669"/>
    <property type="project" value="UniProtKB-EC"/>
</dbReference>
<dbReference type="OrthoDB" id="1740265at2759"/>
<dbReference type="GeneID" id="54584555"/>
<evidence type="ECO:0000256" key="1">
    <source>
        <dbReference type="ARBA" id="ARBA00001657"/>
    </source>
</evidence>
<dbReference type="GO" id="GO:0000025">
    <property type="term" value="P:maltose catabolic process"/>
    <property type="evidence" value="ECO:0007669"/>
    <property type="project" value="TreeGrafter"/>
</dbReference>
<dbReference type="PANTHER" id="PTHR10357:SF179">
    <property type="entry name" value="NEUTRAL AND BASIC AMINO ACID TRANSPORT PROTEIN RBAT"/>
    <property type="match status" value="1"/>
</dbReference>
<evidence type="ECO:0000313" key="10">
    <source>
        <dbReference type="EMBL" id="KAF2242560.1"/>
    </source>
</evidence>
<dbReference type="Pfam" id="PF00128">
    <property type="entry name" value="Alpha-amylase"/>
    <property type="match status" value="1"/>
</dbReference>
<dbReference type="PANTHER" id="PTHR10357">
    <property type="entry name" value="ALPHA-AMYLASE FAMILY MEMBER"/>
    <property type="match status" value="1"/>
</dbReference>
<dbReference type="SUPFAM" id="SSF51011">
    <property type="entry name" value="Glycosyl hydrolase domain"/>
    <property type="match status" value="1"/>
</dbReference>
<accession>A0A6A6HYY9</accession>
<evidence type="ECO:0000256" key="5">
    <source>
        <dbReference type="ARBA" id="ARBA00023295"/>
    </source>
</evidence>
<dbReference type="Gene3D" id="2.60.40.1180">
    <property type="entry name" value="Golgi alpha-mannosidase II"/>
    <property type="match status" value="1"/>
</dbReference>
<dbReference type="InterPro" id="IPR045857">
    <property type="entry name" value="O16G_dom_2"/>
</dbReference>
<evidence type="ECO:0000256" key="4">
    <source>
        <dbReference type="ARBA" id="ARBA00022801"/>
    </source>
</evidence>
<keyword evidence="4 10" id="KW-0378">Hydrolase</keyword>
<evidence type="ECO:0000313" key="11">
    <source>
        <dbReference type="Proteomes" id="UP000800094"/>
    </source>
</evidence>
<dbReference type="GO" id="GO:0005987">
    <property type="term" value="P:sucrose catabolic process"/>
    <property type="evidence" value="ECO:0007669"/>
    <property type="project" value="TreeGrafter"/>
</dbReference>
<dbReference type="InterPro" id="IPR006047">
    <property type="entry name" value="GH13_cat_dom"/>
</dbReference>
<dbReference type="SMART" id="SM00642">
    <property type="entry name" value="Aamy"/>
    <property type="match status" value="1"/>
</dbReference>
<dbReference type="GO" id="GO:0033934">
    <property type="term" value="F:glucan 1,4-alpha-maltotriohydrolase activity"/>
    <property type="evidence" value="ECO:0007669"/>
    <property type="project" value="TreeGrafter"/>
</dbReference>
<dbReference type="FunFam" id="3.20.20.80:FF:000087">
    <property type="entry name" value="Oligo-1,6-glucosidase IMA1"/>
    <property type="match status" value="1"/>
</dbReference>
<dbReference type="CDD" id="cd11333">
    <property type="entry name" value="AmyAc_SI_OligoGlu_DGase"/>
    <property type="match status" value="1"/>
</dbReference>
<sequence>MTVTERKWWKDGVVYQIYPASFKDSNGDGIGDLNGIISQLDYIRSIGVNVIWICPMYDSPQVDMGYDVRDYEKVYEPYGTVEDMERLIAECHVRGMRIILDLVVNHTSDQHAWFRESRSSKTNPKRDWYIWRPARYDSNGNRKPPNNWLGNFGGSCWEWDETTQEYYLHLFCPEQPDLNWENPETRQAIYKSAMEFWLERGVDGFRVDTVNMYSKGEMMDAPVSDPESEWQFAGFQYCNGPQMTQYLNEMNEILEKYDAMTVGECPHTPDMARVLKYVSAKEKQLNMVFQFDVVDIGQGPYKFQTTPKNYTLPSFKRAIARTQDIIRDTDAWTTVFLENHDQSRSISRFASDAPEHRVASGKLLALMCCALSGTLFIYQGQELGMTNFPIEWDMSEYKDVDSSNYYAMVAQRSNNCSNALVSAKASLQHLARDHARVPLSWSTGPHNGFSPADSKAQPWMRPLDDAHVCNAKQQQTDKSSVLAFWKRMLQLRREYADLLVYGEFDDLHEEHEELFVFAKTWRGQKAVTVLNFTDREVEMKLPKEIAGAKRELLVSSVDDVMEGALGSYEGRIYLLS</sequence>
<dbReference type="GO" id="GO:0004556">
    <property type="term" value="F:alpha-amylase activity"/>
    <property type="evidence" value="ECO:0007669"/>
    <property type="project" value="TreeGrafter"/>
</dbReference>
<organism evidence="10 11">
    <name type="scientific">Trematosphaeria pertusa</name>
    <dbReference type="NCBI Taxonomy" id="390896"/>
    <lineage>
        <taxon>Eukaryota</taxon>
        <taxon>Fungi</taxon>
        <taxon>Dikarya</taxon>
        <taxon>Ascomycota</taxon>
        <taxon>Pezizomycotina</taxon>
        <taxon>Dothideomycetes</taxon>
        <taxon>Pleosporomycetidae</taxon>
        <taxon>Pleosporales</taxon>
        <taxon>Massarineae</taxon>
        <taxon>Trematosphaeriaceae</taxon>
        <taxon>Trematosphaeria</taxon>
    </lineage>
</organism>
<dbReference type="GO" id="GO:0004574">
    <property type="term" value="F:oligo-1,6-glucosidase activity"/>
    <property type="evidence" value="ECO:0007669"/>
    <property type="project" value="TreeGrafter"/>
</dbReference>
<dbReference type="FunFam" id="3.90.400.10:FF:000003">
    <property type="entry name" value="Probable alpha-glucosidase (Maltase)"/>
    <property type="match status" value="1"/>
</dbReference>
<evidence type="ECO:0000256" key="2">
    <source>
        <dbReference type="ARBA" id="ARBA00008061"/>
    </source>
</evidence>
<keyword evidence="11" id="KW-1185">Reference proteome</keyword>
<dbReference type="EC" id="3.2.1.20" evidence="3"/>
<keyword evidence="6" id="KW-0462">Maltose metabolism</keyword>
<evidence type="ECO:0000256" key="8">
    <source>
        <dbReference type="ARBA" id="ARBA00073730"/>
    </source>
</evidence>
<dbReference type="SUPFAM" id="SSF51445">
    <property type="entry name" value="(Trans)glycosidases"/>
    <property type="match status" value="1"/>
</dbReference>
<dbReference type="InterPro" id="IPR013780">
    <property type="entry name" value="Glyco_hydro_b"/>
</dbReference>
<dbReference type="GO" id="GO:0004575">
    <property type="term" value="F:sucrose alpha-glucosidase activity"/>
    <property type="evidence" value="ECO:0007669"/>
    <property type="project" value="TreeGrafter"/>
</dbReference>
<protein>
    <recommendedName>
        <fullName evidence="8">Alpha-glucosidase</fullName>
        <ecNumber evidence="3">3.2.1.20</ecNumber>
    </recommendedName>
    <alternativeName>
        <fullName evidence="7">Maltase</fullName>
    </alternativeName>
</protein>
<evidence type="ECO:0000259" key="9">
    <source>
        <dbReference type="SMART" id="SM00642"/>
    </source>
</evidence>
<dbReference type="FunFam" id="3.20.20.80:FF:000064">
    <property type="entry name" value="Oligo-1,6-glucosidase"/>
    <property type="match status" value="1"/>
</dbReference>
<gene>
    <name evidence="10" type="ORF">BU26DRAFT_534642</name>
</gene>
<dbReference type="FunFam" id="2.60.40.1180:FF:000007">
    <property type="entry name" value="Sucrose isomerase"/>
    <property type="match status" value="1"/>
</dbReference>
<feature type="domain" description="Glycosyl hydrolase family 13 catalytic" evidence="9">
    <location>
        <begin position="16"/>
        <end position="431"/>
    </location>
</feature>
<dbReference type="AlphaFoldDB" id="A0A6A6HYY9"/>
<evidence type="ECO:0000256" key="7">
    <source>
        <dbReference type="ARBA" id="ARBA00041343"/>
    </source>
</evidence>
<reference evidence="10" key="1">
    <citation type="journal article" date="2020" name="Stud. Mycol.">
        <title>101 Dothideomycetes genomes: a test case for predicting lifestyles and emergence of pathogens.</title>
        <authorList>
            <person name="Haridas S."/>
            <person name="Albert R."/>
            <person name="Binder M."/>
            <person name="Bloem J."/>
            <person name="Labutti K."/>
            <person name="Salamov A."/>
            <person name="Andreopoulos B."/>
            <person name="Baker S."/>
            <person name="Barry K."/>
            <person name="Bills G."/>
            <person name="Bluhm B."/>
            <person name="Cannon C."/>
            <person name="Castanera R."/>
            <person name="Culley D."/>
            <person name="Daum C."/>
            <person name="Ezra D."/>
            <person name="Gonzalez J."/>
            <person name="Henrissat B."/>
            <person name="Kuo A."/>
            <person name="Liang C."/>
            <person name="Lipzen A."/>
            <person name="Lutzoni F."/>
            <person name="Magnuson J."/>
            <person name="Mondo S."/>
            <person name="Nolan M."/>
            <person name="Ohm R."/>
            <person name="Pangilinan J."/>
            <person name="Park H.-J."/>
            <person name="Ramirez L."/>
            <person name="Alfaro M."/>
            <person name="Sun H."/>
            <person name="Tritt A."/>
            <person name="Yoshinaga Y."/>
            <person name="Zwiers L.-H."/>
            <person name="Turgeon B."/>
            <person name="Goodwin S."/>
            <person name="Spatafora J."/>
            <person name="Crous P."/>
            <person name="Grigoriev I."/>
        </authorList>
    </citation>
    <scope>NUCLEOTIDE SEQUENCE</scope>
    <source>
        <strain evidence="10">CBS 122368</strain>
    </source>
</reference>
<keyword evidence="5" id="KW-0326">Glycosidase</keyword>
<dbReference type="Gene3D" id="3.20.20.80">
    <property type="entry name" value="Glycosidases"/>
    <property type="match status" value="1"/>
</dbReference>
<comment type="similarity">
    <text evidence="2">Belongs to the glycosyl hydrolase 13 family.</text>
</comment>
<dbReference type="RefSeq" id="XP_033677564.1">
    <property type="nucleotide sequence ID" value="XM_033831225.1"/>
</dbReference>
<dbReference type="EMBL" id="ML987207">
    <property type="protein sequence ID" value="KAF2242560.1"/>
    <property type="molecule type" value="Genomic_DNA"/>
</dbReference>